<protein>
    <recommendedName>
        <fullName evidence="4">Lipoprotein</fullName>
    </recommendedName>
</protein>
<gene>
    <name evidence="2" type="ORF">SAMN02745191_0006</name>
</gene>
<dbReference type="PROSITE" id="PS51257">
    <property type="entry name" value="PROKAR_LIPOPROTEIN"/>
    <property type="match status" value="1"/>
</dbReference>
<organism evidence="2 3">
    <name type="scientific">Anaerorhabdus furcosa</name>
    <dbReference type="NCBI Taxonomy" id="118967"/>
    <lineage>
        <taxon>Bacteria</taxon>
        <taxon>Bacillati</taxon>
        <taxon>Bacillota</taxon>
        <taxon>Erysipelotrichia</taxon>
        <taxon>Erysipelotrichales</taxon>
        <taxon>Erysipelotrichaceae</taxon>
        <taxon>Anaerorhabdus</taxon>
    </lineage>
</organism>
<evidence type="ECO:0000313" key="2">
    <source>
        <dbReference type="EMBL" id="SKA02763.1"/>
    </source>
</evidence>
<sequence length="360" mass="40537">MKKLLICCLMLLLVAGCSQNQKSATDETIKLLNESIELTHTLQNYSKHEVAKVNIATNEQVILDTFSTIETSINNTNSLGEGYTKMTVAVDAVGESGVEVWTKDGKFYIQSDGARTIQEGSFEEYEKQLGESDFSAIIEKLDYKNGVVKESGTNTVLRFQLNDKQIIQILEAQGQLVNETEYKVSKNYVEFVLNQDKYLVEINLELLLDIIEDETTMTTEVTLSSVISDINSTVVEFPSDLEDFSNKEVTNETNQNELMKLLVSKADYTETNSGIIEYDWGTEVYQFDFNKMEFNLITDSGTYTYNWSDDTGNLGGVCTYNFTESKNYGCTEEQVANIQLAKELFIQECQFIGVTPSSLN</sequence>
<evidence type="ECO:0008006" key="4">
    <source>
        <dbReference type="Google" id="ProtNLM"/>
    </source>
</evidence>
<keyword evidence="1" id="KW-0732">Signal</keyword>
<feature type="signal peptide" evidence="1">
    <location>
        <begin position="1"/>
        <end position="23"/>
    </location>
</feature>
<dbReference type="EMBL" id="FUWY01000010">
    <property type="protein sequence ID" value="SKA02763.1"/>
    <property type="molecule type" value="Genomic_DNA"/>
</dbReference>
<reference evidence="3" key="1">
    <citation type="submission" date="2017-02" db="EMBL/GenBank/DDBJ databases">
        <authorList>
            <person name="Varghese N."/>
            <person name="Submissions S."/>
        </authorList>
    </citation>
    <scope>NUCLEOTIDE SEQUENCE [LARGE SCALE GENOMIC DNA]</scope>
    <source>
        <strain evidence="3">ATCC 25662</strain>
    </source>
</reference>
<accession>A0A1T4QG47</accession>
<proteinExistence type="predicted"/>
<dbReference type="Proteomes" id="UP000243297">
    <property type="component" value="Unassembled WGS sequence"/>
</dbReference>
<name>A0A1T4QG47_9FIRM</name>
<feature type="chain" id="PRO_5039653033" description="Lipoprotein" evidence="1">
    <location>
        <begin position="24"/>
        <end position="360"/>
    </location>
</feature>
<dbReference type="RefSeq" id="WP_078712822.1">
    <property type="nucleotide sequence ID" value="NZ_FUWY01000010.1"/>
</dbReference>
<keyword evidence="3" id="KW-1185">Reference proteome</keyword>
<evidence type="ECO:0000256" key="1">
    <source>
        <dbReference type="SAM" id="SignalP"/>
    </source>
</evidence>
<dbReference type="AlphaFoldDB" id="A0A1T4QG47"/>
<evidence type="ECO:0000313" key="3">
    <source>
        <dbReference type="Proteomes" id="UP000243297"/>
    </source>
</evidence>
<dbReference type="STRING" id="118967.SAMN02745191_0006"/>